<comment type="caution">
    <text evidence="2">The sequence shown here is derived from an EMBL/GenBank/DDBJ whole genome shotgun (WGS) entry which is preliminary data.</text>
</comment>
<sequence length="201" mass="20964">MKMTKLLPALALTALLIPAAAGSAQAAVRTGTLTCDIGGGIGVIVGSSKPVACRYTSFDGETELYNGTVRKLGVDVGFTLAGRIVWAVFEPGRHGSLGGNYAGVSAEATVGAGVGANVLLGGGNGGVTLQPLSVQGQTGLNAAAGIGTLNIEPVAAAVVVTPHRVYHHRHRVHHCTCTTKHKHHYYHHHYYHHHTVMHVHH</sequence>
<proteinExistence type="predicted"/>
<organism evidence="2 3">
    <name type="scientific">Labrys miyagiensis</name>
    <dbReference type="NCBI Taxonomy" id="346912"/>
    <lineage>
        <taxon>Bacteria</taxon>
        <taxon>Pseudomonadati</taxon>
        <taxon>Pseudomonadota</taxon>
        <taxon>Alphaproteobacteria</taxon>
        <taxon>Hyphomicrobiales</taxon>
        <taxon>Xanthobacteraceae</taxon>
        <taxon>Labrys</taxon>
    </lineage>
</organism>
<dbReference type="Proteomes" id="UP001156882">
    <property type="component" value="Unassembled WGS sequence"/>
</dbReference>
<evidence type="ECO:0000313" key="2">
    <source>
        <dbReference type="EMBL" id="GLS20537.1"/>
    </source>
</evidence>
<protein>
    <recommendedName>
        <fullName evidence="4">DUF992 domain-containing protein</fullName>
    </recommendedName>
</protein>
<dbReference type="EMBL" id="BSPC01000029">
    <property type="protein sequence ID" value="GLS20537.1"/>
    <property type="molecule type" value="Genomic_DNA"/>
</dbReference>
<gene>
    <name evidence="2" type="ORF">GCM10007874_35540</name>
</gene>
<feature type="signal peptide" evidence="1">
    <location>
        <begin position="1"/>
        <end position="26"/>
    </location>
</feature>
<evidence type="ECO:0008006" key="4">
    <source>
        <dbReference type="Google" id="ProtNLM"/>
    </source>
</evidence>
<name>A0ABQ6CJJ7_9HYPH</name>
<feature type="chain" id="PRO_5045828668" description="DUF992 domain-containing protein" evidence="1">
    <location>
        <begin position="27"/>
        <end position="201"/>
    </location>
</feature>
<evidence type="ECO:0000313" key="3">
    <source>
        <dbReference type="Proteomes" id="UP001156882"/>
    </source>
</evidence>
<dbReference type="Pfam" id="PF06186">
    <property type="entry name" value="DUF992"/>
    <property type="match status" value="1"/>
</dbReference>
<reference evidence="3" key="1">
    <citation type="journal article" date="2019" name="Int. J. Syst. Evol. Microbiol.">
        <title>The Global Catalogue of Microorganisms (GCM) 10K type strain sequencing project: providing services to taxonomists for standard genome sequencing and annotation.</title>
        <authorList>
            <consortium name="The Broad Institute Genomics Platform"/>
            <consortium name="The Broad Institute Genome Sequencing Center for Infectious Disease"/>
            <person name="Wu L."/>
            <person name="Ma J."/>
        </authorList>
    </citation>
    <scope>NUCLEOTIDE SEQUENCE [LARGE SCALE GENOMIC DNA]</scope>
    <source>
        <strain evidence="3">NBRC 101365</strain>
    </source>
</reference>
<evidence type="ECO:0000256" key="1">
    <source>
        <dbReference type="SAM" id="SignalP"/>
    </source>
</evidence>
<dbReference type="InterPro" id="IPR009333">
    <property type="entry name" value="DUF992"/>
</dbReference>
<keyword evidence="3" id="KW-1185">Reference proteome</keyword>
<accession>A0ABQ6CJJ7</accession>
<dbReference type="RefSeq" id="WP_431310703.1">
    <property type="nucleotide sequence ID" value="NZ_BSPC01000029.1"/>
</dbReference>
<keyword evidence="1" id="KW-0732">Signal</keyword>